<reference evidence="2" key="1">
    <citation type="submission" date="2006-12" db="EMBL/GenBank/DDBJ databases">
        <title>Complete sequence of Halorhodospira halophila SL1.</title>
        <authorList>
            <consortium name="US DOE Joint Genome Institute"/>
            <person name="Copeland A."/>
            <person name="Lucas S."/>
            <person name="Lapidus A."/>
            <person name="Barry K."/>
            <person name="Detter J.C."/>
            <person name="Glavina del Rio T."/>
            <person name="Hammon N."/>
            <person name="Israni S."/>
            <person name="Dalin E."/>
            <person name="Tice H."/>
            <person name="Pitluck S."/>
            <person name="Saunders E."/>
            <person name="Brettin T."/>
            <person name="Bruce D."/>
            <person name="Han C."/>
            <person name="Tapia R."/>
            <person name="Schmutz J."/>
            <person name="Larimer F."/>
            <person name="Land M."/>
            <person name="Hauser L."/>
            <person name="Kyrpides N."/>
            <person name="Mikhailova N."/>
            <person name="Hoff W."/>
            <person name="Richardson P."/>
        </authorList>
    </citation>
    <scope>NUCLEOTIDE SEQUENCE [LARGE SCALE GENOMIC DNA]</scope>
    <source>
        <strain evidence="2">DSM 244 / SL1</strain>
    </source>
</reference>
<reference evidence="1 2" key="2">
    <citation type="journal article" date="2013" name="Stand. Genomic Sci.">
        <title>Complete genome sequence of Halorhodospira halophila SL1.</title>
        <authorList>
            <person name="Challacombe J.F."/>
            <person name="Majid S."/>
            <person name="Deole R."/>
            <person name="Brettin T.S."/>
            <person name="Bruce D."/>
            <person name="Delano S.F."/>
            <person name="Detter J.C."/>
            <person name="Gleasner C.D."/>
            <person name="Han C.S."/>
            <person name="Misra M."/>
            <person name="Reitenga K.G."/>
            <person name="Mikhailova N."/>
            <person name="Woyke T."/>
            <person name="Pitluck S."/>
            <person name="Nolan M."/>
            <person name="Land M.L."/>
            <person name="Saunders E."/>
            <person name="Tapia R."/>
            <person name="Lapidus A."/>
            <person name="Ivanova N."/>
            <person name="Hoff W.D."/>
        </authorList>
    </citation>
    <scope>NUCLEOTIDE SEQUENCE [LARGE SCALE GENOMIC DNA]</scope>
    <source>
        <strain evidence="2">DSM 244 / SL1</strain>
    </source>
</reference>
<dbReference type="STRING" id="349124.Hhal_0696"/>
<gene>
    <name evidence="1" type="ordered locus">Hhal_0696</name>
</gene>
<accession>A1WUW6</accession>
<dbReference type="AlphaFoldDB" id="A1WUW6"/>
<keyword evidence="2" id="KW-1185">Reference proteome</keyword>
<evidence type="ECO:0000313" key="1">
    <source>
        <dbReference type="EMBL" id="ABM61478.1"/>
    </source>
</evidence>
<organism evidence="1 2">
    <name type="scientific">Halorhodospira halophila (strain DSM 244 / SL1)</name>
    <name type="common">Ectothiorhodospira halophila (strain DSM 244 / SL1)</name>
    <dbReference type="NCBI Taxonomy" id="349124"/>
    <lineage>
        <taxon>Bacteria</taxon>
        <taxon>Pseudomonadati</taxon>
        <taxon>Pseudomonadota</taxon>
        <taxon>Gammaproteobacteria</taxon>
        <taxon>Chromatiales</taxon>
        <taxon>Ectothiorhodospiraceae</taxon>
        <taxon>Halorhodospira</taxon>
    </lineage>
</organism>
<sequence length="196" mass="20987">MGAVSSAREWGTDRATGVRRKAVALGAALLGVSVMAFAEPESARDTFTTELTVAQPIDMQESCANRVVHLGPFVAGQQDLSMGERQDPPICLDFTGEPGADFKVSFDGAHDAEGACNDRGQDDGQYEVYPLTSDQHGVDSIDLCVAPESNSNSHRFNMNDGEKRVPVEAFLKKDHIPEGASGDYSTTITATAEYDL</sequence>
<dbReference type="Proteomes" id="UP000000647">
    <property type="component" value="Chromosome"/>
</dbReference>
<dbReference type="RefSeq" id="WP_011813501.1">
    <property type="nucleotide sequence ID" value="NC_008789.1"/>
</dbReference>
<evidence type="ECO:0000313" key="2">
    <source>
        <dbReference type="Proteomes" id="UP000000647"/>
    </source>
</evidence>
<protein>
    <submittedName>
        <fullName evidence="1">Uncharacterized protein</fullName>
    </submittedName>
</protein>
<dbReference type="EMBL" id="CP000544">
    <property type="protein sequence ID" value="ABM61478.1"/>
    <property type="molecule type" value="Genomic_DNA"/>
</dbReference>
<dbReference type="HOGENOM" id="CLU_1388539_0_0_6"/>
<dbReference type="KEGG" id="hha:Hhal_0696"/>
<proteinExistence type="predicted"/>
<name>A1WUW6_HALHL</name>